<protein>
    <submittedName>
        <fullName evidence="1">Uncharacterized protein</fullName>
    </submittedName>
</protein>
<sequence length="506" mass="57658">MVAIGFIEVFLATACFVLVRLLSSSRKGLPTSWPVVGMMPALFVNIHNVHNWATGILGRTNLTFFFQGFWFTDTSIFATVDPANVHHIMSANFVNFPKGPEFRKMFGILGDGIFNADGETWKSQRKAMQGLVTHVKFHRFLAKITREKVKNGLMEVFDKLAESGVEVDLQDVFQRLTFDLTFKLVTGFDPGCLSINFPEAIFSKALDDAEEAIFYRHVFPEWSWRLQRILGIGMEEKLRIAQKNLDQTIAKYIKMKREQLQKPSIDMKEEEDGSDLLTSYMLECEKSDDKCADKYLRDTILNLMIAGRDTTGSALTWFFYNLSENPSVEAKIREEIGSLIPTAGKIDLRVFEEKALLDRMVYLHGALCDSLRLYPPVPYQHKCPTKPDILPSGHQVDASTKILFEVYSMGRMKSIWGDDASEFRPERWISEKGTIKHEPSYKFLSFNAGPRTCLGKEVAFIQMKTIVASILHEYNVHMMAGQKVVPANSIILHMRHGLKVKISRRT</sequence>
<gene>
    <name evidence="1" type="ORF">MLD38_031251</name>
</gene>
<keyword evidence="2" id="KW-1185">Reference proteome</keyword>
<accession>A0ACB9MNI3</accession>
<dbReference type="Proteomes" id="UP001057402">
    <property type="component" value="Chromosome 9"/>
</dbReference>
<reference evidence="2" key="1">
    <citation type="journal article" date="2023" name="Front. Plant Sci.">
        <title>Chromosomal-level genome assembly of Melastoma candidum provides insights into trichome evolution.</title>
        <authorList>
            <person name="Zhong Y."/>
            <person name="Wu W."/>
            <person name="Sun C."/>
            <person name="Zou P."/>
            <person name="Liu Y."/>
            <person name="Dai S."/>
            <person name="Zhou R."/>
        </authorList>
    </citation>
    <scope>NUCLEOTIDE SEQUENCE [LARGE SCALE GENOMIC DNA]</scope>
</reference>
<evidence type="ECO:0000313" key="1">
    <source>
        <dbReference type="EMBL" id="KAI4325887.1"/>
    </source>
</evidence>
<proteinExistence type="predicted"/>
<name>A0ACB9MNI3_9MYRT</name>
<dbReference type="EMBL" id="CM042888">
    <property type="protein sequence ID" value="KAI4325887.1"/>
    <property type="molecule type" value="Genomic_DNA"/>
</dbReference>
<evidence type="ECO:0000313" key="2">
    <source>
        <dbReference type="Proteomes" id="UP001057402"/>
    </source>
</evidence>
<comment type="caution">
    <text evidence="1">The sequence shown here is derived from an EMBL/GenBank/DDBJ whole genome shotgun (WGS) entry which is preliminary data.</text>
</comment>
<organism evidence="1 2">
    <name type="scientific">Melastoma candidum</name>
    <dbReference type="NCBI Taxonomy" id="119954"/>
    <lineage>
        <taxon>Eukaryota</taxon>
        <taxon>Viridiplantae</taxon>
        <taxon>Streptophyta</taxon>
        <taxon>Embryophyta</taxon>
        <taxon>Tracheophyta</taxon>
        <taxon>Spermatophyta</taxon>
        <taxon>Magnoliopsida</taxon>
        <taxon>eudicotyledons</taxon>
        <taxon>Gunneridae</taxon>
        <taxon>Pentapetalae</taxon>
        <taxon>rosids</taxon>
        <taxon>malvids</taxon>
        <taxon>Myrtales</taxon>
        <taxon>Melastomataceae</taxon>
        <taxon>Melastomatoideae</taxon>
        <taxon>Melastomateae</taxon>
        <taxon>Melastoma</taxon>
    </lineage>
</organism>